<dbReference type="EMBL" id="FNRP01000010">
    <property type="protein sequence ID" value="SEA65672.1"/>
    <property type="molecule type" value="Genomic_DNA"/>
</dbReference>
<dbReference type="InterPro" id="IPR016136">
    <property type="entry name" value="DNA_helicase_N/primase_C"/>
</dbReference>
<evidence type="ECO:0000256" key="3">
    <source>
        <dbReference type="ARBA" id="ARBA00022705"/>
    </source>
</evidence>
<dbReference type="SUPFAM" id="SSF52540">
    <property type="entry name" value="P-loop containing nucleoside triphosphate hydrolases"/>
    <property type="match status" value="1"/>
</dbReference>
<keyword evidence="4 12" id="KW-0547">Nucleotide-binding</keyword>
<dbReference type="GO" id="GO:0003677">
    <property type="term" value="F:DNA binding"/>
    <property type="evidence" value="ECO:0007669"/>
    <property type="project" value="UniProtKB-UniRule"/>
</dbReference>
<dbReference type="EMBL" id="WDES01000035">
    <property type="protein sequence ID" value="KAB6084409.1"/>
    <property type="molecule type" value="Genomic_DNA"/>
</dbReference>
<reference evidence="17 18" key="1">
    <citation type="submission" date="2016-10" db="EMBL/GenBank/DDBJ databases">
        <authorList>
            <person name="de Groot N.N."/>
        </authorList>
    </citation>
    <scope>NUCLEOTIDE SEQUENCE [LARGE SCALE GENOMIC DNA]</scope>
    <source>
        <strain evidence="16 18">NLAE-zl-C202</strain>
        <strain evidence="15 17">NLAE-zl-G339</strain>
    </source>
</reference>
<evidence type="ECO:0000256" key="5">
    <source>
        <dbReference type="ARBA" id="ARBA00022801"/>
    </source>
</evidence>
<protein>
    <recommendedName>
        <fullName evidence="11 12">Replicative DNA helicase</fullName>
        <ecNumber evidence="11 12">5.6.2.3</ecNumber>
    </recommendedName>
</protein>
<dbReference type="Gene3D" id="3.40.50.300">
    <property type="entry name" value="P-loop containing nucleotide triphosphate hydrolases"/>
    <property type="match status" value="1"/>
</dbReference>
<keyword evidence="8 12" id="KW-0238">DNA-binding</keyword>
<evidence type="ECO:0000256" key="11">
    <source>
        <dbReference type="NCBIfam" id="TIGR00665"/>
    </source>
</evidence>
<keyword evidence="3 12" id="KW-0235">DNA replication</keyword>
<evidence type="ECO:0000256" key="8">
    <source>
        <dbReference type="ARBA" id="ARBA00023125"/>
    </source>
</evidence>
<dbReference type="GO" id="GO:0005829">
    <property type="term" value="C:cytosol"/>
    <property type="evidence" value="ECO:0007669"/>
    <property type="project" value="TreeGrafter"/>
</dbReference>
<evidence type="ECO:0000256" key="7">
    <source>
        <dbReference type="ARBA" id="ARBA00022840"/>
    </source>
</evidence>
<keyword evidence="9" id="KW-0413">Isomerase</keyword>
<dbReference type="Proteomes" id="UP000183040">
    <property type="component" value="Unassembled WGS sequence"/>
</dbReference>
<comment type="catalytic activity">
    <reaction evidence="10 12">
        <text>ATP + H2O = ADP + phosphate + H(+)</text>
        <dbReference type="Rhea" id="RHEA:13065"/>
        <dbReference type="ChEBI" id="CHEBI:15377"/>
        <dbReference type="ChEBI" id="CHEBI:15378"/>
        <dbReference type="ChEBI" id="CHEBI:30616"/>
        <dbReference type="ChEBI" id="CHEBI:43474"/>
        <dbReference type="ChEBI" id="CHEBI:456216"/>
        <dbReference type="EC" id="5.6.2.3"/>
    </reaction>
</comment>
<keyword evidence="2 12" id="KW-0639">Primosome</keyword>
<keyword evidence="6 12" id="KW-0347">Helicase</keyword>
<dbReference type="GO" id="GO:0016787">
    <property type="term" value="F:hydrolase activity"/>
    <property type="evidence" value="ECO:0007669"/>
    <property type="project" value="UniProtKB-KW"/>
</dbReference>
<reference evidence="14 19" key="2">
    <citation type="journal article" date="2019" name="Nat. Med.">
        <title>A library of human gut bacterial isolates paired with longitudinal multiomics data enables mechanistic microbiome research.</title>
        <authorList>
            <person name="Poyet M."/>
            <person name="Groussin M."/>
            <person name="Gibbons S.M."/>
            <person name="Avila-Pacheco J."/>
            <person name="Jiang X."/>
            <person name="Kearney S.M."/>
            <person name="Perrotta A.R."/>
            <person name="Berdy B."/>
            <person name="Zhao S."/>
            <person name="Lieberman T.D."/>
            <person name="Swanson P.K."/>
            <person name="Smith M."/>
            <person name="Roesemann S."/>
            <person name="Alexander J.E."/>
            <person name="Rich S.A."/>
            <person name="Livny J."/>
            <person name="Vlamakis H."/>
            <person name="Clish C."/>
            <person name="Bullock K."/>
            <person name="Deik A."/>
            <person name="Scott J."/>
            <person name="Pierce K.A."/>
            <person name="Xavier R.J."/>
            <person name="Alm E.J."/>
        </authorList>
    </citation>
    <scope>NUCLEOTIDE SEQUENCE [LARGE SCALE GENOMIC DNA]</scope>
    <source>
        <strain evidence="14 19">BIOML-A74</strain>
    </source>
</reference>
<evidence type="ECO:0000313" key="16">
    <source>
        <dbReference type="EMBL" id="SFM73753.1"/>
    </source>
</evidence>
<dbReference type="InterPro" id="IPR007693">
    <property type="entry name" value="DNA_helicase_DnaB-like_N"/>
</dbReference>
<dbReference type="PANTHER" id="PTHR30153:SF2">
    <property type="entry name" value="REPLICATIVE DNA HELICASE"/>
    <property type="match status" value="1"/>
</dbReference>
<evidence type="ECO:0000313" key="19">
    <source>
        <dbReference type="Proteomes" id="UP000435059"/>
    </source>
</evidence>
<dbReference type="InterPro" id="IPR007692">
    <property type="entry name" value="DNA_helicase_DnaB"/>
</dbReference>
<evidence type="ECO:0000256" key="2">
    <source>
        <dbReference type="ARBA" id="ARBA00022515"/>
    </source>
</evidence>
<keyword evidence="5 12" id="KW-0378">Hydrolase</keyword>
<dbReference type="Gene3D" id="1.10.860.10">
    <property type="entry name" value="DNAb Helicase, Chain A"/>
    <property type="match status" value="1"/>
</dbReference>
<dbReference type="GO" id="GO:1990077">
    <property type="term" value="C:primosome complex"/>
    <property type="evidence" value="ECO:0007669"/>
    <property type="project" value="UniProtKB-UniRule"/>
</dbReference>
<dbReference type="RefSeq" id="WP_009040791.1">
    <property type="nucleotide sequence ID" value="NZ_CP045612.1"/>
</dbReference>
<accession>A0A1I4TAX0</accession>
<name>A0A1I4TAX0_9BACE</name>
<dbReference type="InterPro" id="IPR007694">
    <property type="entry name" value="DNA_helicase_DnaB-like_C"/>
</dbReference>
<dbReference type="Proteomes" id="UP000183766">
    <property type="component" value="Unassembled WGS sequence"/>
</dbReference>
<evidence type="ECO:0000256" key="6">
    <source>
        <dbReference type="ARBA" id="ARBA00022806"/>
    </source>
</evidence>
<dbReference type="InterPro" id="IPR036185">
    <property type="entry name" value="DNA_heli_DnaB-like_N_sf"/>
</dbReference>
<dbReference type="EMBL" id="FOUM01000009">
    <property type="protein sequence ID" value="SFM73753.1"/>
    <property type="molecule type" value="Genomic_DNA"/>
</dbReference>
<evidence type="ECO:0000259" key="13">
    <source>
        <dbReference type="PROSITE" id="PS51199"/>
    </source>
</evidence>
<dbReference type="NCBIfam" id="TIGR00665">
    <property type="entry name" value="DnaB"/>
    <property type="match status" value="1"/>
</dbReference>
<sequence>MQPHASELEEAIIGACLIEQEALPLVADKLRPEMFYDDHHQLIFAALIAMYQANKKIDILTVKEELTRRGVLEKIGGPYTIVQLSSRVASSAHIEYHAQIVHQKYLAREAVVGFNKLLTCAMDETIDIDDTLIDAHNLLDRLEGESGHHDHIRCMDTLMTDTLKEAELRIAKSVNGVTGIPTGLTELDQKTGGLQDSDLIVIAARPSVGKTAFALHLARSAAMAGNAVAVYSLEMQGERLADRWLAAASNINPYRWRNGIPTSQEMENAHTAASELSGLPIYVDDSTSVSMDHIRSSARLLKSRNQCDAIIIDYLQLCDMATKQANRNREQEVAQATRKAKLLAKELHIPVVLLSQLNRESENRPGGRPELAHLRESGAIEQDADVVMLLYRPAMQRVVTDRESGYPTEGLGVVIVAKQRNGETGNVYFGHNPSMTKIYDYVPPLEYLEKHAK</sequence>
<dbReference type="SUPFAM" id="SSF48024">
    <property type="entry name" value="N-terminal domain of DnaB helicase"/>
    <property type="match status" value="1"/>
</dbReference>
<dbReference type="GO" id="GO:0005524">
    <property type="term" value="F:ATP binding"/>
    <property type="evidence" value="ECO:0007669"/>
    <property type="project" value="UniProtKB-UniRule"/>
</dbReference>
<feature type="domain" description="SF4 helicase" evidence="13">
    <location>
        <begin position="173"/>
        <end position="445"/>
    </location>
</feature>
<dbReference type="GO" id="GO:0006269">
    <property type="term" value="P:DNA replication, synthesis of primer"/>
    <property type="evidence" value="ECO:0007669"/>
    <property type="project" value="UniProtKB-UniRule"/>
</dbReference>
<dbReference type="PROSITE" id="PS51199">
    <property type="entry name" value="SF4_HELICASE"/>
    <property type="match status" value="1"/>
</dbReference>
<evidence type="ECO:0000313" key="18">
    <source>
        <dbReference type="Proteomes" id="UP000183766"/>
    </source>
</evidence>
<comment type="similarity">
    <text evidence="1 12">Belongs to the helicase family. DnaB subfamily.</text>
</comment>
<dbReference type="CDD" id="cd00984">
    <property type="entry name" value="DnaB_C"/>
    <property type="match status" value="1"/>
</dbReference>
<keyword evidence="19" id="KW-1185">Reference proteome</keyword>
<organism evidence="16 18">
    <name type="scientific">Bacteroides xylanisolvens</name>
    <dbReference type="NCBI Taxonomy" id="371601"/>
    <lineage>
        <taxon>Bacteria</taxon>
        <taxon>Pseudomonadati</taxon>
        <taxon>Bacteroidota</taxon>
        <taxon>Bacteroidia</taxon>
        <taxon>Bacteroidales</taxon>
        <taxon>Bacteroidaceae</taxon>
        <taxon>Bacteroides</taxon>
    </lineage>
</organism>
<dbReference type="Pfam" id="PF03796">
    <property type="entry name" value="DnaB_C"/>
    <property type="match status" value="1"/>
</dbReference>
<evidence type="ECO:0000313" key="17">
    <source>
        <dbReference type="Proteomes" id="UP000183040"/>
    </source>
</evidence>
<evidence type="ECO:0000313" key="15">
    <source>
        <dbReference type="EMBL" id="SEA65672.1"/>
    </source>
</evidence>
<evidence type="ECO:0000313" key="14">
    <source>
        <dbReference type="EMBL" id="KAB6084409.1"/>
    </source>
</evidence>
<evidence type="ECO:0000256" key="1">
    <source>
        <dbReference type="ARBA" id="ARBA00008428"/>
    </source>
</evidence>
<dbReference type="PANTHER" id="PTHR30153">
    <property type="entry name" value="REPLICATIVE DNA HELICASE DNAB"/>
    <property type="match status" value="1"/>
</dbReference>
<dbReference type="InterPro" id="IPR027417">
    <property type="entry name" value="P-loop_NTPase"/>
</dbReference>
<evidence type="ECO:0000256" key="4">
    <source>
        <dbReference type="ARBA" id="ARBA00022741"/>
    </source>
</evidence>
<proteinExistence type="inferred from homology"/>
<evidence type="ECO:0000256" key="9">
    <source>
        <dbReference type="ARBA" id="ARBA00023235"/>
    </source>
</evidence>
<dbReference type="Proteomes" id="UP000435059">
    <property type="component" value="Unassembled WGS sequence"/>
</dbReference>
<evidence type="ECO:0000256" key="10">
    <source>
        <dbReference type="ARBA" id="ARBA00048954"/>
    </source>
</evidence>
<gene>
    <name evidence="14" type="primary">dnaB</name>
    <name evidence="14" type="ORF">GA574_18040</name>
    <name evidence="15" type="ORF">SAMN04487924_11097</name>
    <name evidence="16" type="ORF">SAMN05216250_109121</name>
</gene>
<dbReference type="AlphaFoldDB" id="A0A1I4TAX0"/>
<dbReference type="GO" id="GO:0043139">
    <property type="term" value="F:5'-3' DNA helicase activity"/>
    <property type="evidence" value="ECO:0007669"/>
    <property type="project" value="UniProtKB-EC"/>
</dbReference>
<dbReference type="Pfam" id="PF00772">
    <property type="entry name" value="DnaB"/>
    <property type="match status" value="1"/>
</dbReference>
<evidence type="ECO:0000256" key="12">
    <source>
        <dbReference type="RuleBase" id="RU362085"/>
    </source>
</evidence>
<comment type="function">
    <text evidence="12">The main replicative DNA helicase, it participates in initiation and elongation during chromosome replication. Travels ahead of the DNA replisome, separating dsDNA into templates for DNA synthesis. A processive ATP-dependent 5'-3' DNA helicase it has DNA-dependent ATPase activity.</text>
</comment>
<keyword evidence="7 12" id="KW-0067">ATP-binding</keyword>
<dbReference type="EC" id="5.6.2.3" evidence="11 12"/>